<reference evidence="1" key="1">
    <citation type="submission" date="2015-12" db="EMBL/GenBank/DDBJ databases">
        <title>Update maize B73 reference genome by single molecule sequencing technologies.</title>
        <authorList>
            <consortium name="Maize Genome Sequencing Project"/>
            <person name="Ware D."/>
        </authorList>
    </citation>
    <scope>NUCLEOTIDE SEQUENCE [LARGE SCALE GENOMIC DNA]</scope>
    <source>
        <tissue evidence="1">Seedling</tissue>
    </source>
</reference>
<sequence length="75" mass="8215">MATPHSTYVYRLLVCCSAKKGQHSIGTPAHRLSMVEFHPQCVRNTPTASCLSTTSCGHQLARCPRMVSTPEKVTL</sequence>
<accession>A0A1D6ESG3</accession>
<gene>
    <name evidence="1" type="ORF">ZEAMMB73_Zm00001d006044</name>
</gene>
<dbReference type="InParanoid" id="A0A1D6ESG3"/>
<dbReference type="EMBL" id="CM007648">
    <property type="protein sequence ID" value="ONM22649.1"/>
    <property type="molecule type" value="Genomic_DNA"/>
</dbReference>
<evidence type="ECO:0000313" key="1">
    <source>
        <dbReference type="EMBL" id="ONM22649.1"/>
    </source>
</evidence>
<proteinExistence type="predicted"/>
<protein>
    <submittedName>
        <fullName evidence="1">Uncharacterized protein</fullName>
    </submittedName>
</protein>
<organism evidence="1">
    <name type="scientific">Zea mays</name>
    <name type="common">Maize</name>
    <dbReference type="NCBI Taxonomy" id="4577"/>
    <lineage>
        <taxon>Eukaryota</taxon>
        <taxon>Viridiplantae</taxon>
        <taxon>Streptophyta</taxon>
        <taxon>Embryophyta</taxon>
        <taxon>Tracheophyta</taxon>
        <taxon>Spermatophyta</taxon>
        <taxon>Magnoliopsida</taxon>
        <taxon>Liliopsida</taxon>
        <taxon>Poales</taxon>
        <taxon>Poaceae</taxon>
        <taxon>PACMAD clade</taxon>
        <taxon>Panicoideae</taxon>
        <taxon>Andropogonodae</taxon>
        <taxon>Andropogoneae</taxon>
        <taxon>Tripsacinae</taxon>
        <taxon>Zea</taxon>
    </lineage>
</organism>
<dbReference type="AlphaFoldDB" id="A0A1D6ESG3"/>
<name>A0A1D6ESG3_MAIZE</name>